<dbReference type="GeneID" id="89589210"/>
<organism evidence="20 21">
    <name type="scientific">Carnobacterium divergens DSM 20623</name>
    <dbReference type="NCBI Taxonomy" id="1449336"/>
    <lineage>
        <taxon>Bacteria</taxon>
        <taxon>Bacillati</taxon>
        <taxon>Bacillota</taxon>
        <taxon>Bacilli</taxon>
        <taxon>Lactobacillales</taxon>
        <taxon>Carnobacteriaceae</taxon>
        <taxon>Carnobacterium</taxon>
    </lineage>
</organism>
<dbReference type="SUPFAM" id="SSF53623">
    <property type="entry name" value="MurD-like peptide ligases, catalytic domain"/>
    <property type="match status" value="1"/>
</dbReference>
<dbReference type="GO" id="GO:0005524">
    <property type="term" value="F:ATP binding"/>
    <property type="evidence" value="ECO:0007669"/>
    <property type="project" value="UniProtKB-UniRule"/>
</dbReference>
<keyword evidence="15" id="KW-0963">Cytoplasm</keyword>
<feature type="domain" description="Mur ligase central" evidence="19">
    <location>
        <begin position="108"/>
        <end position="314"/>
    </location>
</feature>
<evidence type="ECO:0000256" key="12">
    <source>
        <dbReference type="ARBA" id="ARBA00075482"/>
    </source>
</evidence>
<dbReference type="SUPFAM" id="SSF63418">
    <property type="entry name" value="MurE/MurF N-terminal domain"/>
    <property type="match status" value="1"/>
</dbReference>
<evidence type="ECO:0000256" key="3">
    <source>
        <dbReference type="ARBA" id="ARBA00022618"/>
    </source>
</evidence>
<evidence type="ECO:0000256" key="10">
    <source>
        <dbReference type="ARBA" id="ARBA00066633"/>
    </source>
</evidence>
<dbReference type="InterPro" id="IPR004101">
    <property type="entry name" value="Mur_ligase_C"/>
</dbReference>
<keyword evidence="6 15" id="KW-0131">Cell cycle</keyword>
<dbReference type="SUPFAM" id="SSF53244">
    <property type="entry name" value="MurD-like peptide ligases, peptide-binding domain"/>
    <property type="match status" value="1"/>
</dbReference>
<dbReference type="InterPro" id="IPR036565">
    <property type="entry name" value="Mur-like_cat_sf"/>
</dbReference>
<comment type="caution">
    <text evidence="20">The sequence shown here is derived from an EMBL/GenBank/DDBJ whole genome shotgun (WGS) entry which is preliminary data.</text>
</comment>
<evidence type="ECO:0000259" key="17">
    <source>
        <dbReference type="Pfam" id="PF01225"/>
    </source>
</evidence>
<feature type="binding site" evidence="15">
    <location>
        <position position="185"/>
    </location>
    <ligand>
        <name>UDP-N-acetyl-alpha-D-muramoyl-L-alanyl-D-glutamate</name>
        <dbReference type="ChEBI" id="CHEBI:83900"/>
    </ligand>
</feature>
<feature type="binding site" evidence="15">
    <location>
        <position position="385"/>
    </location>
    <ligand>
        <name>meso-2,6-diaminopimelate</name>
        <dbReference type="ChEBI" id="CHEBI:57791"/>
    </ligand>
</feature>
<dbReference type="GO" id="GO:0000287">
    <property type="term" value="F:magnesium ion binding"/>
    <property type="evidence" value="ECO:0007669"/>
    <property type="project" value="UniProtKB-UniRule"/>
</dbReference>
<name>A0A0R2HQ23_CARDV</name>
<dbReference type="GO" id="GO:0008765">
    <property type="term" value="F:UDP-N-acetylmuramoylalanyl-D-glutamate-2,6-diaminopimelate ligase activity"/>
    <property type="evidence" value="ECO:0007669"/>
    <property type="project" value="UniProtKB-UniRule"/>
</dbReference>
<evidence type="ECO:0000256" key="5">
    <source>
        <dbReference type="ARBA" id="ARBA00022984"/>
    </source>
</evidence>
<reference evidence="20 21" key="1">
    <citation type="journal article" date="2015" name="Genome Announc.">
        <title>Expanding the biotechnology potential of lactobacilli through comparative genomics of 213 strains and associated genera.</title>
        <authorList>
            <person name="Sun Z."/>
            <person name="Harris H.M."/>
            <person name="McCann A."/>
            <person name="Guo C."/>
            <person name="Argimon S."/>
            <person name="Zhang W."/>
            <person name="Yang X."/>
            <person name="Jeffery I.B."/>
            <person name="Cooney J.C."/>
            <person name="Kagawa T.F."/>
            <person name="Liu W."/>
            <person name="Song Y."/>
            <person name="Salvetti E."/>
            <person name="Wrobel A."/>
            <person name="Rasinkangas P."/>
            <person name="Parkhill J."/>
            <person name="Rea M.C."/>
            <person name="O'Sullivan O."/>
            <person name="Ritari J."/>
            <person name="Douillard F.P."/>
            <person name="Paul Ross R."/>
            <person name="Yang R."/>
            <person name="Briner A.E."/>
            <person name="Felis G.E."/>
            <person name="de Vos W.M."/>
            <person name="Barrangou R."/>
            <person name="Klaenhammer T.R."/>
            <person name="Caufield P.W."/>
            <person name="Cui Y."/>
            <person name="Zhang H."/>
            <person name="O'Toole P.W."/>
        </authorList>
    </citation>
    <scope>NUCLEOTIDE SEQUENCE [LARGE SCALE GENOMIC DNA]</scope>
    <source>
        <strain evidence="20 21">DSM 20623</strain>
    </source>
</reference>
<gene>
    <name evidence="15" type="primary">murE</name>
    <name evidence="20" type="ORF">IV74_GL002219</name>
</gene>
<keyword evidence="7 15" id="KW-0961">Cell wall biogenesis/degradation</keyword>
<feature type="short sequence motif" description="Meso-diaminopimelate recognition motif" evidence="15">
    <location>
        <begin position="409"/>
        <end position="412"/>
    </location>
</feature>
<feature type="binding site" evidence="15">
    <location>
        <position position="463"/>
    </location>
    <ligand>
        <name>meso-2,6-diaminopimelate</name>
        <dbReference type="ChEBI" id="CHEBI:57791"/>
    </ligand>
</feature>
<evidence type="ECO:0000259" key="19">
    <source>
        <dbReference type="Pfam" id="PF08245"/>
    </source>
</evidence>
<dbReference type="FunFam" id="3.90.190.20:FF:000006">
    <property type="entry name" value="UDP-N-acetylmuramoyl-L-alanyl-D-glutamate--2,6-diaminopimelate ligase"/>
    <property type="match status" value="1"/>
</dbReference>
<evidence type="ECO:0000256" key="7">
    <source>
        <dbReference type="ARBA" id="ARBA00023316"/>
    </source>
</evidence>
<evidence type="ECO:0000256" key="4">
    <source>
        <dbReference type="ARBA" id="ARBA00022960"/>
    </source>
</evidence>
<evidence type="ECO:0000256" key="11">
    <source>
        <dbReference type="ARBA" id="ARBA00072883"/>
    </source>
</evidence>
<comment type="caution">
    <text evidence="15">Lacks conserved residue(s) required for the propagation of feature annotation.</text>
</comment>
<dbReference type="PATRIC" id="fig|1449336.4.peg.2257"/>
<feature type="binding site" evidence="15">
    <location>
        <position position="187"/>
    </location>
    <ligand>
        <name>UDP-N-acetyl-alpha-D-muramoyl-L-alanyl-D-glutamate</name>
        <dbReference type="ChEBI" id="CHEBI:83900"/>
    </ligand>
</feature>
<dbReference type="NCBIfam" id="TIGR01085">
    <property type="entry name" value="murE"/>
    <property type="match status" value="1"/>
</dbReference>
<dbReference type="NCBIfam" id="NF001124">
    <property type="entry name" value="PRK00139.1-2"/>
    <property type="match status" value="1"/>
</dbReference>
<dbReference type="RefSeq" id="WP_034569044.1">
    <property type="nucleotide sequence ID" value="NZ_JQBS01000035.1"/>
</dbReference>
<evidence type="ECO:0000256" key="6">
    <source>
        <dbReference type="ARBA" id="ARBA00023306"/>
    </source>
</evidence>
<dbReference type="NCBIfam" id="NF001126">
    <property type="entry name" value="PRK00139.1-4"/>
    <property type="match status" value="1"/>
</dbReference>
<dbReference type="Pfam" id="PF08245">
    <property type="entry name" value="Mur_ligase_M"/>
    <property type="match status" value="1"/>
</dbReference>
<dbReference type="PANTHER" id="PTHR23135:SF4">
    <property type="entry name" value="UDP-N-ACETYLMURAMOYL-L-ALANYL-D-GLUTAMATE--2,6-DIAMINOPIMELATE LIGASE MURE HOMOLOG, CHLOROPLASTIC"/>
    <property type="match status" value="1"/>
</dbReference>
<feature type="domain" description="Mur ligase C-terminal" evidence="18">
    <location>
        <begin position="336"/>
        <end position="461"/>
    </location>
</feature>
<comment type="PTM">
    <text evidence="15">Carboxylation is probably crucial for Mg(2+) binding and, consequently, for the gamma-phosphate positioning of ATP.</text>
</comment>
<dbReference type="Pfam" id="PF02875">
    <property type="entry name" value="Mur_ligase_C"/>
    <property type="match status" value="1"/>
</dbReference>
<dbReference type="InterPro" id="IPR000713">
    <property type="entry name" value="Mur_ligase_N"/>
</dbReference>
<evidence type="ECO:0000256" key="2">
    <source>
        <dbReference type="ARBA" id="ARBA00005898"/>
    </source>
</evidence>
<dbReference type="Gene3D" id="3.40.1390.10">
    <property type="entry name" value="MurE/MurF, N-terminal domain"/>
    <property type="match status" value="1"/>
</dbReference>
<dbReference type="eggNOG" id="COG0769">
    <property type="taxonomic scope" value="Bacteria"/>
</dbReference>
<feature type="binding site" evidence="15">
    <location>
        <position position="151"/>
    </location>
    <ligand>
        <name>UDP-N-acetyl-alpha-D-muramoyl-L-alanyl-D-glutamate</name>
        <dbReference type="ChEBI" id="CHEBI:83900"/>
    </ligand>
</feature>
<feature type="binding site" evidence="15">
    <location>
        <position position="459"/>
    </location>
    <ligand>
        <name>meso-2,6-diaminopimelate</name>
        <dbReference type="ChEBI" id="CHEBI:57791"/>
    </ligand>
</feature>
<dbReference type="GO" id="GO:0008360">
    <property type="term" value="P:regulation of cell shape"/>
    <property type="evidence" value="ECO:0007669"/>
    <property type="project" value="UniProtKB-KW"/>
</dbReference>
<dbReference type="GO" id="GO:0051301">
    <property type="term" value="P:cell division"/>
    <property type="evidence" value="ECO:0007669"/>
    <property type="project" value="UniProtKB-KW"/>
</dbReference>
<comment type="similarity">
    <text evidence="2 15">Belongs to the MurCDEF family. MurE subfamily.</text>
</comment>
<evidence type="ECO:0000256" key="8">
    <source>
        <dbReference type="ARBA" id="ARBA00050251"/>
    </source>
</evidence>
<dbReference type="UniPathway" id="UPA00219"/>
<dbReference type="AlphaFoldDB" id="A0A0R2HQ23"/>
<feature type="binding site" evidence="15">
    <location>
        <begin position="152"/>
        <end position="153"/>
    </location>
    <ligand>
        <name>UDP-N-acetyl-alpha-D-muramoyl-L-alanyl-D-glutamate</name>
        <dbReference type="ChEBI" id="CHEBI:83900"/>
    </ligand>
</feature>
<sequence>MNAIDLVANLTLKTVEKEIPKELDIPHLTQDNREITVGSLFICIKGALFNGHDFAQEAVANGASLIVASEPIDVSVPVVYVPNTMRAMAILADAFYEHPSDELRLIGVTGTNGKTTITHLIDQIFRDHHEVTGVIGTMYRRIGDEIFETKNTTPDSLTLQKTFREMRKKNVTTCAMEVSSHSLVQGRVWGTNFDIAVFTNLSQDHLEFHHTMAEYAHAKSLLFSQLGNTYQKDRPKFAILNTDDPVGRSYVSMTAAPVISYGIESEADFKATNIQITNRGTSFDLNFQGSSYPVSLQLVGKFNVLNVLGAMAAAFAAGLELSSIIQSLESVRGVRGRFELVKGSQDFAVIVDYAHTPDGLLNVLKTVNEFKVGEVYCVVGCGGDRDKTKRPKMARVAMDFADHVIFTSDNPRTEDPTLILKDVVSELVDEEYQLMVDRREAIESAIQQAKPNDVVLIAGKGHEDYQIIGTTKHHFDDVEEAEKAILKFHEM</sequence>
<evidence type="ECO:0000256" key="1">
    <source>
        <dbReference type="ARBA" id="ARBA00004752"/>
    </source>
</evidence>
<feature type="binding site" evidence="15">
    <location>
        <position position="179"/>
    </location>
    <ligand>
        <name>UDP-N-acetyl-alpha-D-muramoyl-L-alanyl-D-glutamate</name>
        <dbReference type="ChEBI" id="CHEBI:83900"/>
    </ligand>
</feature>
<keyword evidence="21" id="KW-1185">Reference proteome</keyword>
<keyword evidence="4 15" id="KW-0133">Cell shape</keyword>
<keyword evidence="3 15" id="KW-0132">Cell division</keyword>
<evidence type="ECO:0000259" key="18">
    <source>
        <dbReference type="Pfam" id="PF02875"/>
    </source>
</evidence>
<dbReference type="Gene3D" id="3.90.190.20">
    <property type="entry name" value="Mur ligase, C-terminal domain"/>
    <property type="match status" value="1"/>
</dbReference>
<dbReference type="EC" id="6.3.2.13" evidence="10 15"/>
<dbReference type="HAMAP" id="MF_00208">
    <property type="entry name" value="MurE"/>
    <property type="match status" value="1"/>
</dbReference>
<feature type="domain" description="Mur ligase N-terminal catalytic" evidence="17">
    <location>
        <begin position="28"/>
        <end position="96"/>
    </location>
</feature>
<dbReference type="GO" id="GO:0071555">
    <property type="term" value="P:cell wall organization"/>
    <property type="evidence" value="ECO:0007669"/>
    <property type="project" value="UniProtKB-KW"/>
</dbReference>
<keyword evidence="15 20" id="KW-0436">Ligase</keyword>
<evidence type="ECO:0000313" key="21">
    <source>
        <dbReference type="Proteomes" id="UP000051658"/>
    </source>
</evidence>
<accession>A0A0R2HQ23</accession>
<evidence type="ECO:0000313" key="20">
    <source>
        <dbReference type="EMBL" id="KRN54635.1"/>
    </source>
</evidence>
<dbReference type="GO" id="GO:0005737">
    <property type="term" value="C:cytoplasm"/>
    <property type="evidence" value="ECO:0007669"/>
    <property type="project" value="UniProtKB-SubCell"/>
</dbReference>
<evidence type="ECO:0000256" key="14">
    <source>
        <dbReference type="ARBA" id="ARBA00081560"/>
    </source>
</evidence>
<feature type="binding site" evidence="15">
    <location>
        <begin position="409"/>
        <end position="412"/>
    </location>
    <ligand>
        <name>meso-2,6-diaminopimelate</name>
        <dbReference type="ChEBI" id="CHEBI:57791"/>
    </ligand>
</feature>
<protein>
    <recommendedName>
        <fullName evidence="11 15">UDP-N-acetylmuramoyl-L-alanyl-D-glutamate--2,6-diaminopimelate ligase</fullName>
        <ecNumber evidence="10 15">6.3.2.13</ecNumber>
    </recommendedName>
    <alternativeName>
        <fullName evidence="12 15">Meso-A2pm-adding enzyme</fullName>
    </alternativeName>
    <alternativeName>
        <fullName evidence="13 15">Meso-diaminopimelate-adding enzyme</fullName>
    </alternativeName>
    <alternativeName>
        <fullName evidence="14 15">UDP-MurNAc-L-Ala-D-Glu:meso-diaminopimelate ligase</fullName>
    </alternativeName>
    <alternativeName>
        <fullName evidence="15">UDP-MurNAc-tripeptide synthetase</fullName>
    </alternativeName>
    <alternativeName>
        <fullName evidence="15">UDP-N-acetylmuramyl-tripeptide synthetase</fullName>
    </alternativeName>
</protein>
<dbReference type="EMBL" id="JQBS01000035">
    <property type="protein sequence ID" value="KRN54635.1"/>
    <property type="molecule type" value="Genomic_DNA"/>
</dbReference>
<evidence type="ECO:0000256" key="13">
    <source>
        <dbReference type="ARBA" id="ARBA00076158"/>
    </source>
</evidence>
<keyword evidence="5 15" id="KW-0573">Peptidoglycan synthesis</keyword>
<dbReference type="Proteomes" id="UP000051658">
    <property type="component" value="Unassembled WGS sequence"/>
</dbReference>
<evidence type="ECO:0000256" key="16">
    <source>
        <dbReference type="RuleBase" id="RU004135"/>
    </source>
</evidence>
<dbReference type="GO" id="GO:0009252">
    <property type="term" value="P:peptidoglycan biosynthetic process"/>
    <property type="evidence" value="ECO:0007669"/>
    <property type="project" value="UniProtKB-UniRule"/>
</dbReference>
<dbReference type="PANTHER" id="PTHR23135">
    <property type="entry name" value="MUR LIGASE FAMILY MEMBER"/>
    <property type="match status" value="1"/>
</dbReference>
<keyword evidence="15" id="KW-0460">Magnesium</keyword>
<dbReference type="InterPro" id="IPR035911">
    <property type="entry name" value="MurE/MurF_N"/>
</dbReference>
<feature type="modified residue" description="N6-carboxylysine" evidence="15">
    <location>
        <position position="219"/>
    </location>
</feature>
<comment type="function">
    <text evidence="9 15">Catalyzes the addition of meso-diaminopimelic acid to the nucleotide precursor UDP-N-acetylmuramoyl-L-alanyl-D-glutamate (UMAG) in the biosynthesis of bacterial cell-wall peptidoglycan.</text>
</comment>
<dbReference type="Gene3D" id="3.40.1190.10">
    <property type="entry name" value="Mur-like, catalytic domain"/>
    <property type="match status" value="1"/>
</dbReference>
<feature type="binding site" evidence="15">
    <location>
        <begin position="110"/>
        <end position="116"/>
    </location>
    <ligand>
        <name>ATP</name>
        <dbReference type="ChEBI" id="CHEBI:30616"/>
    </ligand>
</feature>
<comment type="cofactor">
    <cofactor evidence="15">
        <name>Mg(2+)</name>
        <dbReference type="ChEBI" id="CHEBI:18420"/>
    </cofactor>
</comment>
<evidence type="ECO:0000256" key="9">
    <source>
        <dbReference type="ARBA" id="ARBA00056782"/>
    </source>
</evidence>
<dbReference type="Pfam" id="PF01225">
    <property type="entry name" value="Mur_ligase"/>
    <property type="match status" value="1"/>
</dbReference>
<keyword evidence="15" id="KW-0547">Nucleotide-binding</keyword>
<keyword evidence="15" id="KW-0067">ATP-binding</keyword>
<evidence type="ECO:0000256" key="15">
    <source>
        <dbReference type="HAMAP-Rule" id="MF_00208"/>
    </source>
</evidence>
<dbReference type="InterPro" id="IPR036615">
    <property type="entry name" value="Mur_ligase_C_dom_sf"/>
</dbReference>
<comment type="catalytic activity">
    <reaction evidence="8 15">
        <text>UDP-N-acetyl-alpha-D-muramoyl-L-alanyl-D-glutamate + meso-2,6-diaminopimelate + ATP = UDP-N-acetyl-alpha-D-muramoyl-L-alanyl-gamma-D-glutamyl-meso-2,6-diaminopimelate + ADP + phosphate + H(+)</text>
        <dbReference type="Rhea" id="RHEA:23676"/>
        <dbReference type="ChEBI" id="CHEBI:15378"/>
        <dbReference type="ChEBI" id="CHEBI:30616"/>
        <dbReference type="ChEBI" id="CHEBI:43474"/>
        <dbReference type="ChEBI" id="CHEBI:57791"/>
        <dbReference type="ChEBI" id="CHEBI:83900"/>
        <dbReference type="ChEBI" id="CHEBI:83905"/>
        <dbReference type="ChEBI" id="CHEBI:456216"/>
        <dbReference type="EC" id="6.3.2.13"/>
    </reaction>
</comment>
<dbReference type="InterPro" id="IPR013221">
    <property type="entry name" value="Mur_ligase_cen"/>
</dbReference>
<dbReference type="InterPro" id="IPR005761">
    <property type="entry name" value="UDP-N-AcMur-Glu-dNH2Pim_ligase"/>
</dbReference>
<proteinExistence type="inferred from homology"/>
<comment type="pathway">
    <text evidence="1 15 16">Cell wall biogenesis; peptidoglycan biosynthesis.</text>
</comment>
<comment type="subcellular location">
    <subcellularLocation>
        <location evidence="15 16">Cytoplasm</location>
    </subcellularLocation>
</comment>